<protein>
    <submittedName>
        <fullName evidence="2">Mor transcription activator family protein</fullName>
    </submittedName>
</protein>
<name>A0A1C0TZ65_9GAMM</name>
<dbReference type="EMBL" id="LOMY01000187">
    <property type="protein sequence ID" value="OCQ50973.1"/>
    <property type="molecule type" value="Genomic_DNA"/>
</dbReference>
<proteinExistence type="predicted"/>
<evidence type="ECO:0000313" key="3">
    <source>
        <dbReference type="Proteomes" id="UP000093476"/>
    </source>
</evidence>
<feature type="domain" description="Mor transcription activator" evidence="1">
    <location>
        <begin position="38"/>
        <end position="145"/>
    </location>
</feature>
<comment type="caution">
    <text evidence="2">The sequence shown here is derived from an EMBL/GenBank/DDBJ whole genome shotgun (WGS) entry which is preliminary data.</text>
</comment>
<organism evidence="2 3">
    <name type="scientific">Photorhabdus australis subsp. thailandensis</name>
    <dbReference type="NCBI Taxonomy" id="2805096"/>
    <lineage>
        <taxon>Bacteria</taxon>
        <taxon>Pseudomonadati</taxon>
        <taxon>Pseudomonadota</taxon>
        <taxon>Gammaproteobacteria</taxon>
        <taxon>Enterobacterales</taxon>
        <taxon>Morganellaceae</taxon>
        <taxon>Photorhabdus</taxon>
    </lineage>
</organism>
<dbReference type="PATRIC" id="fig|286156.4.peg.4677"/>
<dbReference type="Gene3D" id="1.10.10.60">
    <property type="entry name" value="Homeodomain-like"/>
    <property type="match status" value="1"/>
</dbReference>
<dbReference type="InterPro" id="IPR014875">
    <property type="entry name" value="Mor_transcription_activator"/>
</dbReference>
<dbReference type="RefSeq" id="WP_065824594.1">
    <property type="nucleotide sequence ID" value="NZ_CAWMQZ010000187.1"/>
</dbReference>
<evidence type="ECO:0000313" key="2">
    <source>
        <dbReference type="EMBL" id="OCQ50973.1"/>
    </source>
</evidence>
<dbReference type="Pfam" id="PF08765">
    <property type="entry name" value="Mor"/>
    <property type="match status" value="1"/>
</dbReference>
<keyword evidence="3" id="KW-1185">Reference proteome</keyword>
<sequence length="148" mass="16850">MANKTDEINLPLFDDDHVELGQLLDRLNDIPFAELQGRWPQLLADMVDLFSAELQRQGQEETLSRLSSSKLVGALAHYYGGRAVYLPTGEALKAALRDNQLFDEWSRSQGNIDNLAKKYALTHSTVYAILRQQLILHRKRYQIDLPLG</sequence>
<dbReference type="InterPro" id="IPR052411">
    <property type="entry name" value="c-mor_Regulatory_Protein"/>
</dbReference>
<accession>A0A1C0TZ65</accession>
<reference evidence="2 3" key="1">
    <citation type="submission" date="2015-12" db="EMBL/GenBank/DDBJ databases">
        <title>Genome comparisons provide insights into the role of secondary metabolites in the pathogenic phase of the Photorhabdus life cycle.</title>
        <authorList>
            <person name="Tobias N.J."/>
            <person name="Mishra B."/>
            <person name="Gupta D.K."/>
            <person name="Thines M."/>
            <person name="Stinear T.P."/>
            <person name="Bode H.B."/>
        </authorList>
    </citation>
    <scope>NUCLEOTIDE SEQUENCE [LARGE SCALE GENOMIC DNA]</scope>
    <source>
        <strain evidence="2 3">PB68.1</strain>
    </source>
</reference>
<dbReference type="STRING" id="286156.Ppb6_04071"/>
<dbReference type="PANTHER" id="PTHR37812:SF1">
    <property type="entry name" value="MU-LIKE PROPHAGE FLUMU PROTEIN C"/>
    <property type="match status" value="1"/>
</dbReference>
<dbReference type="PANTHER" id="PTHR37812">
    <property type="entry name" value="MU-LIKE PROPHAGE FLUMU PROTEIN C"/>
    <property type="match status" value="1"/>
</dbReference>
<dbReference type="SUPFAM" id="SSF46689">
    <property type="entry name" value="Homeodomain-like"/>
    <property type="match status" value="1"/>
</dbReference>
<evidence type="ECO:0000259" key="1">
    <source>
        <dbReference type="Pfam" id="PF08765"/>
    </source>
</evidence>
<dbReference type="AlphaFoldDB" id="A0A1C0TZ65"/>
<gene>
    <name evidence="2" type="ORF">Ppb6_04071</name>
</gene>
<dbReference type="InterPro" id="IPR009057">
    <property type="entry name" value="Homeodomain-like_sf"/>
</dbReference>
<dbReference type="Proteomes" id="UP000093476">
    <property type="component" value="Unassembled WGS sequence"/>
</dbReference>